<keyword evidence="3 6" id="KW-0812">Transmembrane</keyword>
<evidence type="ECO:0000256" key="5">
    <source>
        <dbReference type="ARBA" id="ARBA00023136"/>
    </source>
</evidence>
<feature type="transmembrane region" description="Helical" evidence="6">
    <location>
        <begin position="68"/>
        <end position="87"/>
    </location>
</feature>
<evidence type="ECO:0000256" key="1">
    <source>
        <dbReference type="ARBA" id="ARBA00004141"/>
    </source>
</evidence>
<keyword evidence="9" id="KW-1185">Reference proteome</keyword>
<evidence type="ECO:0000313" key="8">
    <source>
        <dbReference type="EMBL" id="KAF8694033.1"/>
    </source>
</evidence>
<dbReference type="InterPro" id="IPR000620">
    <property type="entry name" value="EamA_dom"/>
</dbReference>
<evidence type="ECO:0000256" key="3">
    <source>
        <dbReference type="ARBA" id="ARBA00022692"/>
    </source>
</evidence>
<dbReference type="PANTHER" id="PTHR31218">
    <property type="entry name" value="WAT1-RELATED PROTEIN"/>
    <property type="match status" value="1"/>
</dbReference>
<dbReference type="Pfam" id="PF00892">
    <property type="entry name" value="EamA"/>
    <property type="match status" value="1"/>
</dbReference>
<dbReference type="AlphaFoldDB" id="A0A835ELS3"/>
<gene>
    <name evidence="8" type="ORF">HU200_038483</name>
</gene>
<dbReference type="OrthoDB" id="692471at2759"/>
<comment type="subcellular location">
    <subcellularLocation>
        <location evidence="1 6">Membrane</location>
        <topology evidence="1 6">Multi-pass membrane protein</topology>
    </subcellularLocation>
</comment>
<evidence type="ECO:0000256" key="4">
    <source>
        <dbReference type="ARBA" id="ARBA00022989"/>
    </source>
</evidence>
<evidence type="ECO:0000313" key="9">
    <source>
        <dbReference type="Proteomes" id="UP000636709"/>
    </source>
</evidence>
<protein>
    <recommendedName>
        <fullName evidence="6">WAT1-related protein</fullName>
    </recommendedName>
</protein>
<accession>A0A835ELS3</accession>
<dbReference type="InterPro" id="IPR030184">
    <property type="entry name" value="WAT1-related"/>
</dbReference>
<evidence type="ECO:0000259" key="7">
    <source>
        <dbReference type="Pfam" id="PF00892"/>
    </source>
</evidence>
<dbReference type="EMBL" id="JACEFO010001915">
    <property type="protein sequence ID" value="KAF8694033.1"/>
    <property type="molecule type" value="Genomic_DNA"/>
</dbReference>
<comment type="similarity">
    <text evidence="2 6">Belongs to the drug/metabolite transporter (DMT) superfamily. Plant drug/metabolite exporter (P-DME) (TC 2.A.7.4) family.</text>
</comment>
<sequence length="171" mass="18645">MEAKKPYIIAVIVQVIYAGMFIISKAAFNKGINTFVFIFYRQAASSLLLLPVAVFLERKNAPPISLRMILKLFFYACIGNTFTLNLYNASMKLTSTTVASATFNSQPVITFCLALLLRMEVVKLRSSSGLAKVTGVVLCLAGVLVLALYIGPGDKSYQPSPHLCCPSFDCS</sequence>
<dbReference type="InterPro" id="IPR037185">
    <property type="entry name" value="EmrE-like"/>
</dbReference>
<reference evidence="8" key="1">
    <citation type="submission" date="2020-07" db="EMBL/GenBank/DDBJ databases">
        <title>Genome sequence and genetic diversity analysis of an under-domesticated orphan crop, white fonio (Digitaria exilis).</title>
        <authorList>
            <person name="Bennetzen J.L."/>
            <person name="Chen S."/>
            <person name="Ma X."/>
            <person name="Wang X."/>
            <person name="Yssel A.E.J."/>
            <person name="Chaluvadi S.R."/>
            <person name="Johnson M."/>
            <person name="Gangashetty P."/>
            <person name="Hamidou F."/>
            <person name="Sanogo M.D."/>
            <person name="Zwaenepoel A."/>
            <person name="Wallace J."/>
            <person name="Van De Peer Y."/>
            <person name="Van Deynze A."/>
        </authorList>
    </citation>
    <scope>NUCLEOTIDE SEQUENCE</scope>
    <source>
        <tissue evidence="8">Leaves</tissue>
    </source>
</reference>
<comment type="caution">
    <text evidence="8">The sequence shown here is derived from an EMBL/GenBank/DDBJ whole genome shotgun (WGS) entry which is preliminary data.</text>
</comment>
<evidence type="ECO:0000256" key="6">
    <source>
        <dbReference type="RuleBase" id="RU363077"/>
    </source>
</evidence>
<dbReference type="GO" id="GO:0016020">
    <property type="term" value="C:membrane"/>
    <property type="evidence" value="ECO:0007669"/>
    <property type="project" value="UniProtKB-SubCell"/>
</dbReference>
<feature type="transmembrane region" description="Helical" evidence="6">
    <location>
        <begin position="93"/>
        <end position="117"/>
    </location>
</feature>
<feature type="transmembrane region" description="Helical" evidence="6">
    <location>
        <begin position="7"/>
        <end position="28"/>
    </location>
</feature>
<feature type="transmembrane region" description="Helical" evidence="6">
    <location>
        <begin position="129"/>
        <end position="150"/>
    </location>
</feature>
<name>A0A835ELS3_9POAL</name>
<organism evidence="8 9">
    <name type="scientific">Digitaria exilis</name>
    <dbReference type="NCBI Taxonomy" id="1010633"/>
    <lineage>
        <taxon>Eukaryota</taxon>
        <taxon>Viridiplantae</taxon>
        <taxon>Streptophyta</taxon>
        <taxon>Embryophyta</taxon>
        <taxon>Tracheophyta</taxon>
        <taxon>Spermatophyta</taxon>
        <taxon>Magnoliopsida</taxon>
        <taxon>Liliopsida</taxon>
        <taxon>Poales</taxon>
        <taxon>Poaceae</taxon>
        <taxon>PACMAD clade</taxon>
        <taxon>Panicoideae</taxon>
        <taxon>Panicodae</taxon>
        <taxon>Paniceae</taxon>
        <taxon>Anthephorinae</taxon>
        <taxon>Digitaria</taxon>
    </lineage>
</organism>
<feature type="domain" description="EamA" evidence="7">
    <location>
        <begin position="6"/>
        <end position="146"/>
    </location>
</feature>
<keyword evidence="5 6" id="KW-0472">Membrane</keyword>
<dbReference type="GO" id="GO:0022857">
    <property type="term" value="F:transmembrane transporter activity"/>
    <property type="evidence" value="ECO:0007669"/>
    <property type="project" value="InterPro"/>
</dbReference>
<dbReference type="SUPFAM" id="SSF103481">
    <property type="entry name" value="Multidrug resistance efflux transporter EmrE"/>
    <property type="match status" value="1"/>
</dbReference>
<proteinExistence type="inferred from homology"/>
<dbReference type="Proteomes" id="UP000636709">
    <property type="component" value="Unassembled WGS sequence"/>
</dbReference>
<feature type="transmembrane region" description="Helical" evidence="6">
    <location>
        <begin position="34"/>
        <end position="56"/>
    </location>
</feature>
<evidence type="ECO:0000256" key="2">
    <source>
        <dbReference type="ARBA" id="ARBA00007635"/>
    </source>
</evidence>
<keyword evidence="4 6" id="KW-1133">Transmembrane helix</keyword>